<dbReference type="EMBL" id="CP043424">
    <property type="protein sequence ID" value="QIW12814.1"/>
    <property type="molecule type" value="Genomic_DNA"/>
</dbReference>
<protein>
    <submittedName>
        <fullName evidence="1">Uncharacterized protein</fullName>
    </submittedName>
</protein>
<dbReference type="EMBL" id="CP021781">
    <property type="protein sequence ID" value="AXA34568.1"/>
    <property type="molecule type" value="Genomic_DNA"/>
</dbReference>
<evidence type="ECO:0000313" key="2">
    <source>
        <dbReference type="EMBL" id="QIW12814.1"/>
    </source>
</evidence>
<evidence type="ECO:0000313" key="4">
    <source>
        <dbReference type="Proteomes" id="UP000681131"/>
    </source>
</evidence>
<keyword evidence="4" id="KW-1185">Reference proteome</keyword>
<dbReference type="Proteomes" id="UP000681131">
    <property type="component" value="Chromosome"/>
</dbReference>
<dbReference type="Proteomes" id="UP000251120">
    <property type="component" value="Chromosome"/>
</dbReference>
<name>A0A2Z4Y112_9GAMM</name>
<dbReference type="RefSeq" id="WP_112870744.1">
    <property type="nucleotide sequence ID" value="NZ_CP021781.1"/>
</dbReference>
<proteinExistence type="predicted"/>
<dbReference type="AlphaFoldDB" id="A0A2Z4Y112"/>
<evidence type="ECO:0000313" key="3">
    <source>
        <dbReference type="Proteomes" id="UP000251120"/>
    </source>
</evidence>
<evidence type="ECO:0000313" key="1">
    <source>
        <dbReference type="EMBL" id="AXA34568.1"/>
    </source>
</evidence>
<reference evidence="1 3" key="1">
    <citation type="submission" date="2017-06" db="EMBL/GenBank/DDBJ databases">
        <title>Complete genome of Francisella adeliensis.</title>
        <authorList>
            <person name="Vallesi A."/>
            <person name="Sjodin A."/>
        </authorList>
    </citation>
    <scope>NUCLEOTIDE SEQUENCE [LARGE SCALE GENOMIC DNA]</scope>
    <source>
        <strain evidence="1 3">FDC440</strain>
    </source>
</reference>
<sequence>MHNKLDYQYIDDSFVIIIDKKSNSNKLSVFWETPLILVKNSVNIHEDSIPYVGEVLTTIIEKDLLVQHPFIRHDKYTEIVMLYISLFEKNNSTHIKCFFGHNSGIHTVTSKWEDVNTNFSNAFLYNMIHKEDPVTLSLKAIFDSYKEKALKLKHYKLEVPSFISSHYHSLELNQNIRNLEQYKPYNEQLRTRVLNPKKTDKNPTYGALYAKTKVRYNKLVIEMQKAQEYYSEEINKTSYTEKAGTTINIIQNTIDNLTKLKSLMPHNDTNHTKVDRLRSIQQVHLMNIQETIEEFKNIDVFIYNDQKIKEDFNTQDKQYSELIIKMTEGYKHLLSKYYFMKENIIHVFFMAANKYFDNLKLDIKLQKSFGKHIDEQKFIEAFDGFVSIKAAKSGHYYVKPIISKHTVTLKHIEKIINKNKTIIERNGGYFKKNDRLKCFNEALDKISHLNVSKEKSTFKFSNMFKEQDQQYMRSKVDILKEWSFLYADRALKLTSKYKEDKKIFLYFVNTYNDKLEGIITKLVEMDVFQSTNDKLQYEFLTQQYIMPTKSSLTTFSRQSTELKKQISLAERNTIIHERIFSFEKYQELCNELSKMITNLNLNKNKRNEERIQELTAANDLATSCVYVKVQNDYINNKDLIDDNDVCILWFNNMKDTLNPGSWRRGCKHYNNITRIINKIEGEIKKTRFF</sequence>
<accession>A0A2Z4Y112</accession>
<reference evidence="2 4" key="2">
    <citation type="submission" date="2019-08" db="EMBL/GenBank/DDBJ databases">
        <title>Complete genome sequences of Francisella adeliensis (FSC1325 and FSC1326).</title>
        <authorList>
            <person name="Ohrman C."/>
            <person name="Uneklint I."/>
            <person name="Vallesi A."/>
            <person name="Karlsson L."/>
            <person name="Sjodin A."/>
        </authorList>
    </citation>
    <scope>NUCLEOTIDE SEQUENCE [LARGE SCALE GENOMIC DNA]</scope>
    <source>
        <strain evidence="2 4">FSC1325</strain>
    </source>
</reference>
<gene>
    <name evidence="1" type="ORF">CDH04_09250</name>
    <name evidence="2" type="ORF">FZC43_09265</name>
</gene>
<dbReference type="KEGG" id="fad:CDH04_09250"/>
<organism evidence="1 3">
    <name type="scientific">Francisella adeliensis</name>
    <dbReference type="NCBI Taxonomy" id="2007306"/>
    <lineage>
        <taxon>Bacteria</taxon>
        <taxon>Pseudomonadati</taxon>
        <taxon>Pseudomonadota</taxon>
        <taxon>Gammaproteobacteria</taxon>
        <taxon>Thiotrichales</taxon>
        <taxon>Francisellaceae</taxon>
        <taxon>Francisella</taxon>
    </lineage>
</organism>